<accession>A0ACC2HGW2</accession>
<evidence type="ECO:0000313" key="1">
    <source>
        <dbReference type="EMBL" id="KAJ8015268.1"/>
    </source>
</evidence>
<dbReference type="Proteomes" id="UP001157502">
    <property type="component" value="Chromosome 2"/>
</dbReference>
<organism evidence="1 2">
    <name type="scientific">Dallia pectoralis</name>
    <name type="common">Alaska blackfish</name>
    <dbReference type="NCBI Taxonomy" id="75939"/>
    <lineage>
        <taxon>Eukaryota</taxon>
        <taxon>Metazoa</taxon>
        <taxon>Chordata</taxon>
        <taxon>Craniata</taxon>
        <taxon>Vertebrata</taxon>
        <taxon>Euteleostomi</taxon>
        <taxon>Actinopterygii</taxon>
        <taxon>Neopterygii</taxon>
        <taxon>Teleostei</taxon>
        <taxon>Protacanthopterygii</taxon>
        <taxon>Esociformes</taxon>
        <taxon>Umbridae</taxon>
        <taxon>Dallia</taxon>
    </lineage>
</organism>
<reference evidence="1" key="1">
    <citation type="submission" date="2021-05" db="EMBL/GenBank/DDBJ databases">
        <authorList>
            <person name="Pan Q."/>
            <person name="Jouanno E."/>
            <person name="Zahm M."/>
            <person name="Klopp C."/>
            <person name="Cabau C."/>
            <person name="Louis A."/>
            <person name="Berthelot C."/>
            <person name="Parey E."/>
            <person name="Roest Crollius H."/>
            <person name="Montfort J."/>
            <person name="Robinson-Rechavi M."/>
            <person name="Bouchez O."/>
            <person name="Lampietro C."/>
            <person name="Lopez Roques C."/>
            <person name="Donnadieu C."/>
            <person name="Postlethwait J."/>
            <person name="Bobe J."/>
            <person name="Dillon D."/>
            <person name="Chandos A."/>
            <person name="von Hippel F."/>
            <person name="Guiguen Y."/>
        </authorList>
    </citation>
    <scope>NUCLEOTIDE SEQUENCE</scope>
    <source>
        <strain evidence="1">YG-Jan2019</strain>
    </source>
</reference>
<proteinExistence type="predicted"/>
<protein>
    <submittedName>
        <fullName evidence="1">Uncharacterized protein</fullName>
    </submittedName>
</protein>
<gene>
    <name evidence="1" type="ORF">DPEC_G00024360</name>
</gene>
<keyword evidence="2" id="KW-1185">Reference proteome</keyword>
<name>A0ACC2HGW2_DALPE</name>
<sequence length="101" mass="11186">MSLMTARPWWRCQPEGTASPRTGASCAMALDILPTCVDMCHSDRCQNASRPSPLTPADTKFPRARGEQHSHPRCYLSRGVMVNWQTHWPILSALASMSGLC</sequence>
<evidence type="ECO:0000313" key="2">
    <source>
        <dbReference type="Proteomes" id="UP001157502"/>
    </source>
</evidence>
<comment type="caution">
    <text evidence="1">The sequence shown here is derived from an EMBL/GenBank/DDBJ whole genome shotgun (WGS) entry which is preliminary data.</text>
</comment>
<dbReference type="EMBL" id="CM055729">
    <property type="protein sequence ID" value="KAJ8015268.1"/>
    <property type="molecule type" value="Genomic_DNA"/>
</dbReference>